<keyword evidence="3 5" id="KW-0371">Homeobox</keyword>
<name>A0AA89C7A6_PINIB</name>
<evidence type="ECO:0000313" key="9">
    <source>
        <dbReference type="Proteomes" id="UP001186944"/>
    </source>
</evidence>
<evidence type="ECO:0000259" key="7">
    <source>
        <dbReference type="PROSITE" id="PS50071"/>
    </source>
</evidence>
<dbReference type="PROSITE" id="PS50071">
    <property type="entry name" value="HOMEOBOX_2"/>
    <property type="match status" value="1"/>
</dbReference>
<evidence type="ECO:0000256" key="5">
    <source>
        <dbReference type="PROSITE-ProRule" id="PRU00108"/>
    </source>
</evidence>
<sequence length="160" mass="19220">MNVILYFKKIYIYKEYIFIQVDAAASTIQSANSIPEDDRVDQLKGKRNRTTFSTKQLQELERAFRKTHYPDVFLREKLALKIKLPESRIQVWFQNRRAKWRKQKKFNIAGLMAYPFPMAWPTHHSHELMVNIYIFNRDKFIKIIEITCPRLRCYKSVNGS</sequence>
<dbReference type="AlphaFoldDB" id="A0AA89C7A6"/>
<keyword evidence="9" id="KW-1185">Reference proteome</keyword>
<evidence type="ECO:0000313" key="8">
    <source>
        <dbReference type="EMBL" id="KAK3103754.1"/>
    </source>
</evidence>
<evidence type="ECO:0000256" key="1">
    <source>
        <dbReference type="ARBA" id="ARBA00004123"/>
    </source>
</evidence>
<dbReference type="Proteomes" id="UP001186944">
    <property type="component" value="Unassembled WGS sequence"/>
</dbReference>
<feature type="DNA-binding region" description="Homeobox" evidence="5">
    <location>
        <begin position="45"/>
        <end position="104"/>
    </location>
</feature>
<dbReference type="SUPFAM" id="SSF46689">
    <property type="entry name" value="Homeodomain-like"/>
    <property type="match status" value="1"/>
</dbReference>
<dbReference type="InterPro" id="IPR017970">
    <property type="entry name" value="Homeobox_CS"/>
</dbReference>
<evidence type="ECO:0000256" key="2">
    <source>
        <dbReference type="ARBA" id="ARBA00023125"/>
    </source>
</evidence>
<dbReference type="PROSITE" id="PS00027">
    <property type="entry name" value="HOMEOBOX_1"/>
    <property type="match status" value="1"/>
</dbReference>
<keyword evidence="2 5" id="KW-0238">DNA-binding</keyword>
<reference evidence="8" key="1">
    <citation type="submission" date="2019-08" db="EMBL/GenBank/DDBJ databases">
        <title>The improved chromosome-level genome for the pearl oyster Pinctada fucata martensii using PacBio sequencing and Hi-C.</title>
        <authorList>
            <person name="Zheng Z."/>
        </authorList>
    </citation>
    <scope>NUCLEOTIDE SEQUENCE</scope>
    <source>
        <strain evidence="8">ZZ-2019</strain>
        <tissue evidence="8">Adductor muscle</tissue>
    </source>
</reference>
<dbReference type="GO" id="GO:0000981">
    <property type="term" value="F:DNA-binding transcription factor activity, RNA polymerase II-specific"/>
    <property type="evidence" value="ECO:0007669"/>
    <property type="project" value="InterPro"/>
</dbReference>
<evidence type="ECO:0000256" key="6">
    <source>
        <dbReference type="RuleBase" id="RU000682"/>
    </source>
</evidence>
<dbReference type="SMART" id="SM00389">
    <property type="entry name" value="HOX"/>
    <property type="match status" value="1"/>
</dbReference>
<evidence type="ECO:0000256" key="4">
    <source>
        <dbReference type="ARBA" id="ARBA00023242"/>
    </source>
</evidence>
<proteinExistence type="predicted"/>
<evidence type="ECO:0000256" key="3">
    <source>
        <dbReference type="ARBA" id="ARBA00023155"/>
    </source>
</evidence>
<dbReference type="Pfam" id="PF00046">
    <property type="entry name" value="Homeodomain"/>
    <property type="match status" value="1"/>
</dbReference>
<protein>
    <recommendedName>
        <fullName evidence="7">Homeobox domain-containing protein</fullName>
    </recommendedName>
</protein>
<dbReference type="InterPro" id="IPR050649">
    <property type="entry name" value="Paired_Homeobox_TFs"/>
</dbReference>
<feature type="domain" description="Homeobox" evidence="7">
    <location>
        <begin position="43"/>
        <end position="103"/>
    </location>
</feature>
<comment type="subcellular location">
    <subcellularLocation>
        <location evidence="1 5 6">Nucleus</location>
    </subcellularLocation>
</comment>
<gene>
    <name evidence="8" type="ORF">FSP39_021661</name>
</gene>
<dbReference type="InterPro" id="IPR009057">
    <property type="entry name" value="Homeodomain-like_sf"/>
</dbReference>
<comment type="caution">
    <text evidence="8">The sequence shown here is derived from an EMBL/GenBank/DDBJ whole genome shotgun (WGS) entry which is preliminary data.</text>
</comment>
<dbReference type="CDD" id="cd00086">
    <property type="entry name" value="homeodomain"/>
    <property type="match status" value="1"/>
</dbReference>
<accession>A0AA89C7A6</accession>
<keyword evidence="4 5" id="KW-0539">Nucleus</keyword>
<dbReference type="InterPro" id="IPR001356">
    <property type="entry name" value="HD"/>
</dbReference>
<dbReference type="PANTHER" id="PTHR24329">
    <property type="entry name" value="HOMEOBOX PROTEIN ARISTALESS"/>
    <property type="match status" value="1"/>
</dbReference>
<dbReference type="EMBL" id="VSWD01000005">
    <property type="protein sequence ID" value="KAK3103754.1"/>
    <property type="molecule type" value="Genomic_DNA"/>
</dbReference>
<dbReference type="FunFam" id="1.10.10.60:FF:000291">
    <property type="entry name" value="ALX homeobox protein 1"/>
    <property type="match status" value="1"/>
</dbReference>
<dbReference type="GO" id="GO:0000977">
    <property type="term" value="F:RNA polymerase II transcription regulatory region sequence-specific DNA binding"/>
    <property type="evidence" value="ECO:0007669"/>
    <property type="project" value="TreeGrafter"/>
</dbReference>
<organism evidence="8 9">
    <name type="scientific">Pinctada imbricata</name>
    <name type="common">Atlantic pearl-oyster</name>
    <name type="synonym">Pinctada martensii</name>
    <dbReference type="NCBI Taxonomy" id="66713"/>
    <lineage>
        <taxon>Eukaryota</taxon>
        <taxon>Metazoa</taxon>
        <taxon>Spiralia</taxon>
        <taxon>Lophotrochozoa</taxon>
        <taxon>Mollusca</taxon>
        <taxon>Bivalvia</taxon>
        <taxon>Autobranchia</taxon>
        <taxon>Pteriomorphia</taxon>
        <taxon>Pterioida</taxon>
        <taxon>Pterioidea</taxon>
        <taxon>Pteriidae</taxon>
        <taxon>Pinctada</taxon>
    </lineage>
</organism>
<dbReference type="PANTHER" id="PTHR24329:SF543">
    <property type="entry name" value="FI01017P-RELATED"/>
    <property type="match status" value="1"/>
</dbReference>
<dbReference type="GO" id="GO:0005634">
    <property type="term" value="C:nucleus"/>
    <property type="evidence" value="ECO:0007669"/>
    <property type="project" value="UniProtKB-SubCell"/>
</dbReference>
<dbReference type="Gene3D" id="1.10.10.60">
    <property type="entry name" value="Homeodomain-like"/>
    <property type="match status" value="1"/>
</dbReference>